<reference evidence="1 2" key="1">
    <citation type="journal article" date="2024" name="Science">
        <title>Giant polyketide synthase enzymes in the biosynthesis of giant marine polyether toxins.</title>
        <authorList>
            <person name="Fallon T.R."/>
            <person name="Shende V.V."/>
            <person name="Wierzbicki I.H."/>
            <person name="Pendleton A.L."/>
            <person name="Watervoot N.F."/>
            <person name="Auber R.P."/>
            <person name="Gonzalez D.J."/>
            <person name="Wisecaver J.H."/>
            <person name="Moore B.S."/>
        </authorList>
    </citation>
    <scope>NUCLEOTIDE SEQUENCE [LARGE SCALE GENOMIC DNA]</scope>
    <source>
        <strain evidence="1 2">12B1</strain>
    </source>
</reference>
<comment type="caution">
    <text evidence="1">The sequence shown here is derived from an EMBL/GenBank/DDBJ whole genome shotgun (WGS) entry which is preliminary data.</text>
</comment>
<dbReference type="Proteomes" id="UP001515480">
    <property type="component" value="Unassembled WGS sequence"/>
</dbReference>
<gene>
    <name evidence="1" type="ORF">AB1Y20_000113</name>
</gene>
<keyword evidence="2" id="KW-1185">Reference proteome</keyword>
<organism evidence="1 2">
    <name type="scientific">Prymnesium parvum</name>
    <name type="common">Toxic golden alga</name>
    <dbReference type="NCBI Taxonomy" id="97485"/>
    <lineage>
        <taxon>Eukaryota</taxon>
        <taxon>Haptista</taxon>
        <taxon>Haptophyta</taxon>
        <taxon>Prymnesiophyceae</taxon>
        <taxon>Prymnesiales</taxon>
        <taxon>Prymnesiaceae</taxon>
        <taxon>Prymnesium</taxon>
    </lineage>
</organism>
<dbReference type="EMBL" id="JBGBPQ010000001">
    <property type="protein sequence ID" value="KAL1529154.1"/>
    <property type="molecule type" value="Genomic_DNA"/>
</dbReference>
<proteinExistence type="predicted"/>
<evidence type="ECO:0000313" key="1">
    <source>
        <dbReference type="EMBL" id="KAL1529154.1"/>
    </source>
</evidence>
<name>A0AB34K403_PRYPA</name>
<dbReference type="AlphaFoldDB" id="A0AB34K403"/>
<evidence type="ECO:0000313" key="2">
    <source>
        <dbReference type="Proteomes" id="UP001515480"/>
    </source>
</evidence>
<accession>A0AB34K403</accession>
<sequence>MDFLRASIAKVQQGGSSWHSRVADSAVAISLKVAPKQRYERVKVGDEADVDAGAGSFTIDEDGGEELSIDQLVQRHKCLVSEAEHAISATESSVQWLREERQQHEHKVLELQAAANAQLGQPRALEASRKGSCCPCFRTRCIIS</sequence>
<protein>
    <submittedName>
        <fullName evidence="1">Uncharacterized protein</fullName>
    </submittedName>
</protein>